<evidence type="ECO:0000256" key="10">
    <source>
        <dbReference type="SAM" id="Phobius"/>
    </source>
</evidence>
<evidence type="ECO:0000256" key="8">
    <source>
        <dbReference type="ARBA" id="ARBA00023170"/>
    </source>
</evidence>
<dbReference type="EMBL" id="WNYA01015093">
    <property type="protein sequence ID" value="KAG8539332.1"/>
    <property type="molecule type" value="Genomic_DNA"/>
</dbReference>
<dbReference type="PRINTS" id="PR00245">
    <property type="entry name" value="OLFACTORYR"/>
</dbReference>
<keyword evidence="8" id="KW-0675">Receptor</keyword>
<dbReference type="InterPro" id="IPR000276">
    <property type="entry name" value="GPCR_Rhodpsn"/>
</dbReference>
<feature type="transmembrane region" description="Helical" evidence="10">
    <location>
        <begin position="158"/>
        <end position="179"/>
    </location>
</feature>
<dbReference type="PRINTS" id="PR00237">
    <property type="entry name" value="GPCRRHODOPSN"/>
</dbReference>
<dbReference type="Proteomes" id="UP000824782">
    <property type="component" value="Unassembled WGS sequence"/>
</dbReference>
<comment type="subcellular location">
    <subcellularLocation>
        <location evidence="1">Cell membrane</location>
        <topology evidence="1">Multi-pass membrane protein</topology>
    </subcellularLocation>
</comment>
<evidence type="ECO:0000313" key="12">
    <source>
        <dbReference type="EMBL" id="KAG8539332.1"/>
    </source>
</evidence>
<organism evidence="12 13">
    <name type="scientific">Engystomops pustulosus</name>
    <name type="common">Tungara frog</name>
    <name type="synonym">Physalaemus pustulosus</name>
    <dbReference type="NCBI Taxonomy" id="76066"/>
    <lineage>
        <taxon>Eukaryota</taxon>
        <taxon>Metazoa</taxon>
        <taxon>Chordata</taxon>
        <taxon>Craniata</taxon>
        <taxon>Vertebrata</taxon>
        <taxon>Euteleostomi</taxon>
        <taxon>Amphibia</taxon>
        <taxon>Batrachia</taxon>
        <taxon>Anura</taxon>
        <taxon>Neobatrachia</taxon>
        <taxon>Hyloidea</taxon>
        <taxon>Leptodactylidae</taxon>
        <taxon>Leiuperinae</taxon>
        <taxon>Engystomops</taxon>
    </lineage>
</organism>
<dbReference type="PROSITE" id="PS50262">
    <property type="entry name" value="G_PROTEIN_RECEP_F1_2"/>
    <property type="match status" value="1"/>
</dbReference>
<dbReference type="GO" id="GO:0005886">
    <property type="term" value="C:plasma membrane"/>
    <property type="evidence" value="ECO:0007669"/>
    <property type="project" value="UniProtKB-SubCell"/>
</dbReference>
<dbReference type="GO" id="GO:0004930">
    <property type="term" value="F:G protein-coupled receptor activity"/>
    <property type="evidence" value="ECO:0007669"/>
    <property type="project" value="UniProtKB-KW"/>
</dbReference>
<evidence type="ECO:0000256" key="9">
    <source>
        <dbReference type="ARBA" id="ARBA00023224"/>
    </source>
</evidence>
<evidence type="ECO:0000256" key="3">
    <source>
        <dbReference type="ARBA" id="ARBA00022692"/>
    </source>
</evidence>
<feature type="transmembrane region" description="Helical" evidence="10">
    <location>
        <begin position="235"/>
        <end position="255"/>
    </location>
</feature>
<evidence type="ECO:0000256" key="6">
    <source>
        <dbReference type="ARBA" id="ARBA00023040"/>
    </source>
</evidence>
<keyword evidence="4" id="KW-0716">Sensory transduction</keyword>
<comment type="caution">
    <text evidence="12">The sequence shown here is derived from an EMBL/GenBank/DDBJ whole genome shotgun (WGS) entry which is preliminary data.</text>
</comment>
<feature type="domain" description="G-protein coupled receptors family 1 profile" evidence="11">
    <location>
        <begin position="3"/>
        <end position="253"/>
    </location>
</feature>
<dbReference type="Gene3D" id="1.20.1070.10">
    <property type="entry name" value="Rhodopsin 7-helix transmembrane proteins"/>
    <property type="match status" value="1"/>
</dbReference>
<keyword evidence="6" id="KW-0297">G-protein coupled receptor</keyword>
<keyword evidence="9" id="KW-0807">Transducer</keyword>
<evidence type="ECO:0000256" key="1">
    <source>
        <dbReference type="ARBA" id="ARBA00004651"/>
    </source>
</evidence>
<dbReference type="GO" id="GO:0004984">
    <property type="term" value="F:olfactory receptor activity"/>
    <property type="evidence" value="ECO:0007669"/>
    <property type="project" value="InterPro"/>
</dbReference>
<dbReference type="Pfam" id="PF13853">
    <property type="entry name" value="7tm_4"/>
    <property type="match status" value="1"/>
</dbReference>
<feature type="transmembrane region" description="Helical" evidence="10">
    <location>
        <begin position="106"/>
        <end position="131"/>
    </location>
</feature>
<accession>A0AAV6YQA1</accession>
<keyword evidence="2" id="KW-1003">Cell membrane</keyword>
<evidence type="ECO:0000256" key="7">
    <source>
        <dbReference type="ARBA" id="ARBA00023136"/>
    </source>
</evidence>
<keyword evidence="13" id="KW-1185">Reference proteome</keyword>
<sequence>MVNNIWLNFVITCVVTDVHLHIPMYIFLSNLSTADAVLTSSTLPKLMDVLLTGKNTISSVECFTQLCFYLFGLGTEDLLLSFMAYDRYMAICKPLYYHMIMRKRYYTLFLTGIWILGFANALFFILTIFQIDICHSKKLPLFCEIKALSRLLCANTKVNIILIIETIVIGVFLFILNLTSYSKIISVILRIPSTTGRKKAFSTCTSHLTVLSMFYGAGMGMYLNSYSQRQEASELVFSTLFVAMMPMLNPIIFSLRNSDMKSAIMKIIKLR</sequence>
<dbReference type="InterPro" id="IPR050516">
    <property type="entry name" value="Olfactory_GPCR"/>
</dbReference>
<dbReference type="PANTHER" id="PTHR26452">
    <property type="entry name" value="OLFACTORY RECEPTOR"/>
    <property type="match status" value="1"/>
</dbReference>
<dbReference type="SUPFAM" id="SSF81321">
    <property type="entry name" value="Family A G protein-coupled receptor-like"/>
    <property type="match status" value="1"/>
</dbReference>
<keyword evidence="7 10" id="KW-0472">Membrane</keyword>
<dbReference type="FunFam" id="1.20.1070.10:FF:000015">
    <property type="entry name" value="Olfactory receptor"/>
    <property type="match status" value="1"/>
</dbReference>
<protein>
    <recommendedName>
        <fullName evidence="11">G-protein coupled receptors family 1 profile domain-containing protein</fullName>
    </recommendedName>
</protein>
<gene>
    <name evidence="12" type="ORF">GDO81_021061</name>
</gene>
<evidence type="ECO:0000256" key="5">
    <source>
        <dbReference type="ARBA" id="ARBA00022989"/>
    </source>
</evidence>
<keyword evidence="3 10" id="KW-0812">Transmembrane</keyword>
<evidence type="ECO:0000313" key="13">
    <source>
        <dbReference type="Proteomes" id="UP000824782"/>
    </source>
</evidence>
<feature type="transmembrane region" description="Helical" evidence="10">
    <location>
        <begin position="200"/>
        <end position="223"/>
    </location>
</feature>
<proteinExistence type="predicted"/>
<evidence type="ECO:0000259" key="11">
    <source>
        <dbReference type="PROSITE" id="PS50262"/>
    </source>
</evidence>
<evidence type="ECO:0000256" key="2">
    <source>
        <dbReference type="ARBA" id="ARBA00022475"/>
    </source>
</evidence>
<name>A0AAV6YQA1_ENGPU</name>
<dbReference type="InterPro" id="IPR000725">
    <property type="entry name" value="Olfact_rcpt"/>
</dbReference>
<feature type="transmembrane region" description="Helical" evidence="10">
    <location>
        <begin position="63"/>
        <end position="85"/>
    </location>
</feature>
<reference evidence="12" key="1">
    <citation type="thesis" date="2020" institute="ProQuest LLC" country="789 East Eisenhower Parkway, Ann Arbor, MI, USA">
        <title>Comparative Genomics and Chromosome Evolution.</title>
        <authorList>
            <person name="Mudd A.B."/>
        </authorList>
    </citation>
    <scope>NUCLEOTIDE SEQUENCE</scope>
    <source>
        <strain evidence="12">237g6f4</strain>
        <tissue evidence="12">Blood</tissue>
    </source>
</reference>
<feature type="transmembrane region" description="Helical" evidence="10">
    <location>
        <begin position="7"/>
        <end position="28"/>
    </location>
</feature>
<keyword evidence="5 10" id="KW-1133">Transmembrane helix</keyword>
<evidence type="ECO:0000256" key="4">
    <source>
        <dbReference type="ARBA" id="ARBA00022725"/>
    </source>
</evidence>
<dbReference type="AlphaFoldDB" id="A0AAV6YQA1"/>
<keyword evidence="4" id="KW-0552">Olfaction</keyword>
<dbReference type="InterPro" id="IPR017452">
    <property type="entry name" value="GPCR_Rhodpsn_7TM"/>
</dbReference>